<feature type="domain" description="Reverse transcriptase" evidence="1">
    <location>
        <begin position="1"/>
        <end position="223"/>
    </location>
</feature>
<evidence type="ECO:0000313" key="2">
    <source>
        <dbReference type="EMBL" id="OXC79041.1"/>
    </source>
</evidence>
<name>A0A226X6I3_CABSO</name>
<evidence type="ECO:0000313" key="3">
    <source>
        <dbReference type="Proteomes" id="UP000214720"/>
    </source>
</evidence>
<protein>
    <recommendedName>
        <fullName evidence="1">Reverse transcriptase domain-containing protein</fullName>
    </recommendedName>
</protein>
<dbReference type="Proteomes" id="UP000214720">
    <property type="component" value="Unassembled WGS sequence"/>
</dbReference>
<accession>A0A226X6I3</accession>
<sequence length="385" mass="44554">MKSIKIRFFKKNLKTLTIRGKQAFACANIEQALATRLISKNIKANYKIKPQNRSAIIRNLISSLRESGPYNIHRFDIESFFESINRDALFSKLMSDDRCSRQTLLLIYQLFEKIKSQGISGLPRGIGLSSTLSELALHDFDNSIKRERNIFFYARFVDDIILITAPDLQKGEVIELLQGNLKFDLKLHKIGKKISHHNISKATDKSDPTNATFEKFQYLGYDFSIFNSNARNETILGIPRRQLKVDICQEKVEKIKSRIIASFTNHLSTSFEPGSFDLLEMRIKALTGNYIINDPSTGISIKTGIYYNYFEKNNKTKCPLKDLDAMLRGLLFSKNHKLSSRIQAKIPIHRRHKLIGYTFTEGFYEARLHFFKHEDLKKIKEAWKK</sequence>
<reference evidence="3" key="1">
    <citation type="submission" date="2017-01" db="EMBL/GenBank/DDBJ databases">
        <title>Genome Analysis of Deinococcus marmoris KOPRI26562.</title>
        <authorList>
            <person name="Kim J.H."/>
            <person name="Oh H.-M."/>
        </authorList>
    </citation>
    <scope>NUCLEOTIDE SEQUENCE [LARGE SCALE GENOMIC DNA]</scope>
    <source>
        <strain evidence="3">PAMC 26633</strain>
    </source>
</reference>
<dbReference type="OrthoDB" id="8068221at2"/>
<dbReference type="RefSeq" id="WP_089160212.1">
    <property type="nucleotide sequence ID" value="NZ_MTHB01000047.1"/>
</dbReference>
<dbReference type="NCBIfam" id="NF041747">
    <property type="entry name" value="Drt3a"/>
    <property type="match status" value="1"/>
</dbReference>
<gene>
    <name evidence="2" type="ORF">BSU04_09055</name>
</gene>
<dbReference type="Pfam" id="PF00078">
    <property type="entry name" value="RVT_1"/>
    <property type="match status" value="1"/>
</dbReference>
<dbReference type="EMBL" id="MTHB01000047">
    <property type="protein sequence ID" value="OXC79041.1"/>
    <property type="molecule type" value="Genomic_DNA"/>
</dbReference>
<dbReference type="InterPro" id="IPR000477">
    <property type="entry name" value="RT_dom"/>
</dbReference>
<proteinExistence type="predicted"/>
<comment type="caution">
    <text evidence="2">The sequence shown here is derived from an EMBL/GenBank/DDBJ whole genome shotgun (WGS) entry which is preliminary data.</text>
</comment>
<dbReference type="PROSITE" id="PS50878">
    <property type="entry name" value="RT_POL"/>
    <property type="match status" value="1"/>
</dbReference>
<dbReference type="AlphaFoldDB" id="A0A226X6I3"/>
<evidence type="ECO:0000259" key="1">
    <source>
        <dbReference type="PROSITE" id="PS50878"/>
    </source>
</evidence>
<organism evidence="2 3">
    <name type="scientific">Caballeronia sordidicola</name>
    <name type="common">Burkholderia sordidicola</name>
    <dbReference type="NCBI Taxonomy" id="196367"/>
    <lineage>
        <taxon>Bacteria</taxon>
        <taxon>Pseudomonadati</taxon>
        <taxon>Pseudomonadota</taxon>
        <taxon>Betaproteobacteria</taxon>
        <taxon>Burkholderiales</taxon>
        <taxon>Burkholderiaceae</taxon>
        <taxon>Caballeronia</taxon>
    </lineage>
</organism>
<dbReference type="CDD" id="cd01646">
    <property type="entry name" value="RT_Bac_retron_I"/>
    <property type="match status" value="1"/>
</dbReference>